<dbReference type="EMBL" id="JABSTR010000006">
    <property type="protein sequence ID" value="KAH9373530.1"/>
    <property type="molecule type" value="Genomic_DNA"/>
</dbReference>
<dbReference type="AlphaFoldDB" id="A0A9J6GDP8"/>
<gene>
    <name evidence="1" type="ORF">HPB48_003482</name>
</gene>
<dbReference type="Proteomes" id="UP000821853">
    <property type="component" value="Chromosome 4"/>
</dbReference>
<dbReference type="OrthoDB" id="6508477at2759"/>
<evidence type="ECO:0000313" key="1">
    <source>
        <dbReference type="EMBL" id="KAH9373530.1"/>
    </source>
</evidence>
<accession>A0A9J6GDP8</accession>
<organism evidence="1 2">
    <name type="scientific">Haemaphysalis longicornis</name>
    <name type="common">Bush tick</name>
    <dbReference type="NCBI Taxonomy" id="44386"/>
    <lineage>
        <taxon>Eukaryota</taxon>
        <taxon>Metazoa</taxon>
        <taxon>Ecdysozoa</taxon>
        <taxon>Arthropoda</taxon>
        <taxon>Chelicerata</taxon>
        <taxon>Arachnida</taxon>
        <taxon>Acari</taxon>
        <taxon>Parasitiformes</taxon>
        <taxon>Ixodida</taxon>
        <taxon>Ixodoidea</taxon>
        <taxon>Ixodidae</taxon>
        <taxon>Haemaphysalinae</taxon>
        <taxon>Haemaphysalis</taxon>
    </lineage>
</organism>
<comment type="caution">
    <text evidence="1">The sequence shown here is derived from an EMBL/GenBank/DDBJ whole genome shotgun (WGS) entry which is preliminary data.</text>
</comment>
<evidence type="ECO:0000313" key="2">
    <source>
        <dbReference type="Proteomes" id="UP000821853"/>
    </source>
</evidence>
<protein>
    <submittedName>
        <fullName evidence="1">Uncharacterized protein</fullName>
    </submittedName>
</protein>
<sequence>MDLYNRYSNTGNNTAYNAFVICASTGKAAVAVGGIIRCARLLSSFGRPPAPTRTDASAPAS</sequence>
<reference evidence="1 2" key="1">
    <citation type="journal article" date="2020" name="Cell">
        <title>Large-Scale Comparative Analyses of Tick Genomes Elucidate Their Genetic Diversity and Vector Capacities.</title>
        <authorList>
            <consortium name="Tick Genome and Microbiome Consortium (TIGMIC)"/>
            <person name="Jia N."/>
            <person name="Wang J."/>
            <person name="Shi W."/>
            <person name="Du L."/>
            <person name="Sun Y."/>
            <person name="Zhan W."/>
            <person name="Jiang J.F."/>
            <person name="Wang Q."/>
            <person name="Zhang B."/>
            <person name="Ji P."/>
            <person name="Bell-Sakyi L."/>
            <person name="Cui X.M."/>
            <person name="Yuan T.T."/>
            <person name="Jiang B.G."/>
            <person name="Yang W.F."/>
            <person name="Lam T.T."/>
            <person name="Chang Q.C."/>
            <person name="Ding S.J."/>
            <person name="Wang X.J."/>
            <person name="Zhu J.G."/>
            <person name="Ruan X.D."/>
            <person name="Zhao L."/>
            <person name="Wei J.T."/>
            <person name="Ye R.Z."/>
            <person name="Que T.C."/>
            <person name="Du C.H."/>
            <person name="Zhou Y.H."/>
            <person name="Cheng J.X."/>
            <person name="Dai P.F."/>
            <person name="Guo W.B."/>
            <person name="Han X.H."/>
            <person name="Huang E.J."/>
            <person name="Li L.F."/>
            <person name="Wei W."/>
            <person name="Gao Y.C."/>
            <person name="Liu J.Z."/>
            <person name="Shao H.Z."/>
            <person name="Wang X."/>
            <person name="Wang C.C."/>
            <person name="Yang T.C."/>
            <person name="Huo Q.B."/>
            <person name="Li W."/>
            <person name="Chen H.Y."/>
            <person name="Chen S.E."/>
            <person name="Zhou L.G."/>
            <person name="Ni X.B."/>
            <person name="Tian J.H."/>
            <person name="Sheng Y."/>
            <person name="Liu T."/>
            <person name="Pan Y.S."/>
            <person name="Xia L.Y."/>
            <person name="Li J."/>
            <person name="Zhao F."/>
            <person name="Cao W.C."/>
        </authorList>
    </citation>
    <scope>NUCLEOTIDE SEQUENCE [LARGE SCALE GENOMIC DNA]</scope>
    <source>
        <strain evidence="1">HaeL-2018</strain>
    </source>
</reference>
<proteinExistence type="predicted"/>
<name>A0A9J6GDP8_HAELO</name>
<dbReference type="VEuPathDB" id="VectorBase:HLOH_041789"/>
<keyword evidence="2" id="KW-1185">Reference proteome</keyword>